<dbReference type="InterPro" id="IPR024478">
    <property type="entry name" value="HlyB_4HB_MCP"/>
</dbReference>
<keyword evidence="4" id="KW-1133">Transmembrane helix</keyword>
<reference evidence="7" key="1">
    <citation type="journal article" date="2013" name="ISME J.">
        <title>A small predatory core genome in the divergent marine Bacteriovorax marinus SJ and the terrestrial Bdellovibrio bacteriovorus.</title>
        <authorList>
            <person name="Crossman L.C."/>
            <person name="Chen H."/>
            <person name="Cerdeno-Tarraga A.M."/>
            <person name="Brooks K."/>
            <person name="Quail M.A."/>
            <person name="Pineiro S.A."/>
            <person name="Hobley L."/>
            <person name="Sockett R.E."/>
            <person name="Bentley S.D."/>
            <person name="Parkhill J."/>
            <person name="Williams H.N."/>
            <person name="Stine O.C."/>
        </authorList>
    </citation>
    <scope>NUCLEOTIDE SEQUENCE [LARGE SCALE GENOMIC DNA]</scope>
    <source>
        <strain evidence="7">ATCC BAA-682 / DSM 15412 / SJ</strain>
    </source>
</reference>
<protein>
    <submittedName>
        <fullName evidence="6">Methyl-accepting chemotaxis sensory transducer</fullName>
    </submittedName>
</protein>
<evidence type="ECO:0000256" key="1">
    <source>
        <dbReference type="ARBA" id="ARBA00022500"/>
    </source>
</evidence>
<dbReference type="KEGG" id="bmx:BMS_0294"/>
<sequence>MKLKIQTQIITLVSFLFAFQVIICAISYIGLTSISEELDSVFSRSLPSIDNLVQADRDFQQSLVAERTLLLSGLDSEQKKKQVGEYYKNRAQVLERFSVYEKLAKTKEEKEIIEVFKTKYQDWVTISDTSMPLTESGYEGDHATLMNTSLNVTGPAFESSRDQLDALQEVIQTKAKVDFDVAREHYKEVELLMFSILGGCLLFTIGLSFYFIRSIKQKIESTINNVTNESLTLNNISGLLGQRATELASASQQQSASVTQTSSSLHEISEMVNKNTSTAVSSADLVNTGKRELDKGLQMILNLAEKVKDMNTASSELITKVDNNHKRFEEILGVFNNVQDKTSVINDIVFQTKLLSFNASVEAARAGEHGKGFSVVAEEVGNLAHMSGNSANEISELLEGSLSNISSMIENSKSEVSSAVKKSEEIITQTLDISARCEQTLKEIDQMFIRVTESTNEIATASQEQSSGVGEINTAVQEIDSANQLTTKSAHQVEESSKELISVAVSLEGSIDELKKLVA</sequence>
<keyword evidence="1" id="KW-0145">Chemotaxis</keyword>
<evidence type="ECO:0000313" key="7">
    <source>
        <dbReference type="Proteomes" id="UP000008963"/>
    </source>
</evidence>
<dbReference type="GO" id="GO:0004888">
    <property type="term" value="F:transmembrane signaling receptor activity"/>
    <property type="evidence" value="ECO:0007669"/>
    <property type="project" value="TreeGrafter"/>
</dbReference>
<dbReference type="InterPro" id="IPR004089">
    <property type="entry name" value="MCPsignal_dom"/>
</dbReference>
<feature type="transmembrane region" description="Helical" evidence="4">
    <location>
        <begin position="191"/>
        <end position="212"/>
    </location>
</feature>
<dbReference type="SUPFAM" id="SSF58104">
    <property type="entry name" value="Methyl-accepting chemotaxis protein (MCP) signaling domain"/>
    <property type="match status" value="1"/>
</dbReference>
<evidence type="ECO:0000313" key="6">
    <source>
        <dbReference type="EMBL" id="CBW25220.1"/>
    </source>
</evidence>
<comment type="similarity">
    <text evidence="2">Belongs to the methyl-accepting chemotaxis (MCP) protein family.</text>
</comment>
<keyword evidence="7" id="KW-1185">Reference proteome</keyword>
<dbReference type="PATRIC" id="fig|862908.3.peg.283"/>
<evidence type="ECO:0000256" key="4">
    <source>
        <dbReference type="SAM" id="Phobius"/>
    </source>
</evidence>
<name>E1X3C5_HALMS</name>
<keyword evidence="3" id="KW-0807">Transducer</keyword>
<feature type="transmembrane region" description="Helical" evidence="4">
    <location>
        <begin position="12"/>
        <end position="31"/>
    </location>
</feature>
<dbReference type="HOGENOM" id="CLU_000445_107_16_7"/>
<dbReference type="PANTHER" id="PTHR43531">
    <property type="entry name" value="PROTEIN ICFG"/>
    <property type="match status" value="1"/>
</dbReference>
<dbReference type="EMBL" id="FQ312005">
    <property type="protein sequence ID" value="CBW25220.1"/>
    <property type="molecule type" value="Genomic_DNA"/>
</dbReference>
<keyword evidence="4" id="KW-0812">Transmembrane</keyword>
<gene>
    <name evidence="6" type="ordered locus">BMS_0294</name>
</gene>
<dbReference type="Pfam" id="PF00015">
    <property type="entry name" value="MCPsignal"/>
    <property type="match status" value="1"/>
</dbReference>
<evidence type="ECO:0000256" key="2">
    <source>
        <dbReference type="ARBA" id="ARBA00029447"/>
    </source>
</evidence>
<evidence type="ECO:0000256" key="3">
    <source>
        <dbReference type="PROSITE-ProRule" id="PRU00284"/>
    </source>
</evidence>
<accession>E1X3C5</accession>
<dbReference type="AlphaFoldDB" id="E1X3C5"/>
<dbReference type="OrthoDB" id="9795078at2"/>
<dbReference type="PANTHER" id="PTHR43531:SF11">
    <property type="entry name" value="METHYL-ACCEPTING CHEMOTAXIS PROTEIN 3"/>
    <property type="match status" value="1"/>
</dbReference>
<dbReference type="STRING" id="862908.BMS_0294"/>
<dbReference type="InterPro" id="IPR051310">
    <property type="entry name" value="MCP_chemotaxis"/>
</dbReference>
<dbReference type="RefSeq" id="WP_014243009.1">
    <property type="nucleotide sequence ID" value="NC_016620.1"/>
</dbReference>
<dbReference type="GO" id="GO:0006935">
    <property type="term" value="P:chemotaxis"/>
    <property type="evidence" value="ECO:0007669"/>
    <property type="project" value="UniProtKB-KW"/>
</dbReference>
<dbReference type="PROSITE" id="PS50111">
    <property type="entry name" value="CHEMOTAXIS_TRANSDUC_2"/>
    <property type="match status" value="1"/>
</dbReference>
<dbReference type="Proteomes" id="UP000008963">
    <property type="component" value="Chromosome"/>
</dbReference>
<proteinExistence type="inferred from homology"/>
<dbReference type="eggNOG" id="COG0840">
    <property type="taxonomic scope" value="Bacteria"/>
</dbReference>
<dbReference type="Pfam" id="PF12729">
    <property type="entry name" value="4HB_MCP_1"/>
    <property type="match status" value="1"/>
</dbReference>
<dbReference type="GO" id="GO:0005886">
    <property type="term" value="C:plasma membrane"/>
    <property type="evidence" value="ECO:0007669"/>
    <property type="project" value="TreeGrafter"/>
</dbReference>
<dbReference type="GO" id="GO:0007165">
    <property type="term" value="P:signal transduction"/>
    <property type="evidence" value="ECO:0007669"/>
    <property type="project" value="UniProtKB-KW"/>
</dbReference>
<organism evidence="6 7">
    <name type="scientific">Halobacteriovorax marinus (strain ATCC BAA-682 / DSM 15412 / SJ)</name>
    <name type="common">Bacteriovorax marinus</name>
    <dbReference type="NCBI Taxonomy" id="862908"/>
    <lineage>
        <taxon>Bacteria</taxon>
        <taxon>Pseudomonadati</taxon>
        <taxon>Bdellovibrionota</taxon>
        <taxon>Bacteriovoracia</taxon>
        <taxon>Bacteriovoracales</taxon>
        <taxon>Halobacteriovoraceae</taxon>
        <taxon>Halobacteriovorax</taxon>
    </lineage>
</organism>
<dbReference type="Gene3D" id="1.10.287.950">
    <property type="entry name" value="Methyl-accepting chemotaxis protein"/>
    <property type="match status" value="1"/>
</dbReference>
<dbReference type="SMART" id="SM00283">
    <property type="entry name" value="MA"/>
    <property type="match status" value="1"/>
</dbReference>
<keyword evidence="4" id="KW-0472">Membrane</keyword>
<evidence type="ECO:0000259" key="5">
    <source>
        <dbReference type="PROSITE" id="PS50111"/>
    </source>
</evidence>
<feature type="domain" description="Methyl-accepting transducer" evidence="5">
    <location>
        <begin position="229"/>
        <end position="480"/>
    </location>
</feature>